<accession>A0AAJ5WBT9</accession>
<gene>
    <name evidence="4" type="ORF">P0Y49_09600</name>
</gene>
<evidence type="ECO:0000256" key="1">
    <source>
        <dbReference type="ARBA" id="ARBA00006068"/>
    </source>
</evidence>
<dbReference type="InterPro" id="IPR050922">
    <property type="entry name" value="LytR/CpsA/Psr_CW_biosynth"/>
</dbReference>
<keyword evidence="2" id="KW-0732">Signal</keyword>
<evidence type="ECO:0000259" key="3">
    <source>
        <dbReference type="Pfam" id="PF03816"/>
    </source>
</evidence>
<protein>
    <submittedName>
        <fullName evidence="4">LCP family protein</fullName>
    </submittedName>
</protein>
<dbReference type="Pfam" id="PF03816">
    <property type="entry name" value="LytR_cpsA_psr"/>
    <property type="match status" value="1"/>
</dbReference>
<dbReference type="AlphaFoldDB" id="A0AAJ5WBT9"/>
<sequence length="327" mass="36337">MMKKQWLGFILMVLSYHVKAQDTSAATAAPITNKPVAVQLNRTPEALGISQKTMDRVKALPNAPVNIALFAVDRRTEDDRANSDVIMVISIDQQTGKIKMSSIMRDTYVNIEGHGMDKINAAYAFGGPQLAIKTINQNFDLDIKDYMNVDFYSAAKIVDALGGVNVNVKEPELSYLNNYLDELAIYEKIPVIHVNTAGFQRLSGRQAVAYTRIRGVGNGDYERTERQRSVLVALFSKLKSSGQEVFPVFASQVLPNLETSMANFTLMKFAGSILNSQNKVIDQARFPLDGQSAGKRINNIWYLTTDLKTTTNSIHNFIYKSVKPTGK</sequence>
<name>A0AAJ5WBT9_9SPHI</name>
<dbReference type="EMBL" id="CP119313">
    <property type="protein sequence ID" value="WEK21395.1"/>
    <property type="molecule type" value="Genomic_DNA"/>
</dbReference>
<evidence type="ECO:0000256" key="2">
    <source>
        <dbReference type="SAM" id="SignalP"/>
    </source>
</evidence>
<dbReference type="Gene3D" id="3.40.630.190">
    <property type="entry name" value="LCP protein"/>
    <property type="match status" value="1"/>
</dbReference>
<evidence type="ECO:0000313" key="5">
    <source>
        <dbReference type="Proteomes" id="UP001214530"/>
    </source>
</evidence>
<feature type="domain" description="Cell envelope-related transcriptional attenuator" evidence="3">
    <location>
        <begin position="82"/>
        <end position="239"/>
    </location>
</feature>
<feature type="chain" id="PRO_5042490414" evidence="2">
    <location>
        <begin position="21"/>
        <end position="327"/>
    </location>
</feature>
<organism evidence="4 5">
    <name type="scientific">Candidatus Pedobacter colombiensis</name>
    <dbReference type="NCBI Taxonomy" id="3121371"/>
    <lineage>
        <taxon>Bacteria</taxon>
        <taxon>Pseudomonadati</taxon>
        <taxon>Bacteroidota</taxon>
        <taxon>Sphingobacteriia</taxon>
        <taxon>Sphingobacteriales</taxon>
        <taxon>Sphingobacteriaceae</taxon>
        <taxon>Pedobacter</taxon>
    </lineage>
</organism>
<dbReference type="PANTHER" id="PTHR33392">
    <property type="entry name" value="POLYISOPRENYL-TEICHOIC ACID--PEPTIDOGLYCAN TEICHOIC ACID TRANSFERASE TAGU"/>
    <property type="match status" value="1"/>
</dbReference>
<reference evidence="4" key="1">
    <citation type="submission" date="2023-03" db="EMBL/GenBank/DDBJ databases">
        <title>Andean soil-derived lignocellulolytic bacterial consortium as a source of novel taxa and putative plastic-active enzymes.</title>
        <authorList>
            <person name="Diaz-Garcia L."/>
            <person name="Chuvochina M."/>
            <person name="Feuerriegel G."/>
            <person name="Bunk B."/>
            <person name="Sproer C."/>
            <person name="Streit W.R."/>
            <person name="Rodriguez L.M."/>
            <person name="Overmann J."/>
            <person name="Jimenez D.J."/>
        </authorList>
    </citation>
    <scope>NUCLEOTIDE SEQUENCE</scope>
    <source>
        <strain evidence="4">MAG 3858</strain>
    </source>
</reference>
<proteinExistence type="inferred from homology"/>
<dbReference type="InterPro" id="IPR004474">
    <property type="entry name" value="LytR_CpsA_psr"/>
</dbReference>
<feature type="signal peptide" evidence="2">
    <location>
        <begin position="1"/>
        <end position="20"/>
    </location>
</feature>
<dbReference type="Proteomes" id="UP001214530">
    <property type="component" value="Chromosome"/>
</dbReference>
<comment type="similarity">
    <text evidence="1">Belongs to the LytR/CpsA/Psr (LCP) family.</text>
</comment>
<dbReference type="PANTHER" id="PTHR33392:SF6">
    <property type="entry name" value="POLYISOPRENYL-TEICHOIC ACID--PEPTIDOGLYCAN TEICHOIC ACID TRANSFERASE TAGU"/>
    <property type="match status" value="1"/>
</dbReference>
<evidence type="ECO:0000313" key="4">
    <source>
        <dbReference type="EMBL" id="WEK21395.1"/>
    </source>
</evidence>
<dbReference type="NCBIfam" id="TIGR00350">
    <property type="entry name" value="lytR_cpsA_psr"/>
    <property type="match status" value="1"/>
</dbReference>